<dbReference type="Proteomes" id="UP000234333">
    <property type="component" value="Unassembled WGS sequence"/>
</dbReference>
<dbReference type="CDD" id="cd01127">
    <property type="entry name" value="TrwB_TraG_TraD_VirD4"/>
    <property type="match status" value="1"/>
</dbReference>
<keyword evidence="1 3" id="KW-0547">Nucleotide-binding</keyword>
<name>A0A2H1K5Z4_9MICO</name>
<dbReference type="PANTHER" id="PTHR22683">
    <property type="entry name" value="SPORULATION PROTEIN RELATED"/>
    <property type="match status" value="1"/>
</dbReference>
<dbReference type="Gene3D" id="3.40.50.300">
    <property type="entry name" value="P-loop containing nucleotide triphosphate hydrolases"/>
    <property type="match status" value="1"/>
</dbReference>
<dbReference type="EMBL" id="FXZC01000006">
    <property type="protein sequence ID" value="SMX94672.1"/>
    <property type="molecule type" value="Genomic_DNA"/>
</dbReference>
<dbReference type="InterPro" id="IPR050206">
    <property type="entry name" value="FtsK/SpoIIIE/SftA"/>
</dbReference>
<dbReference type="Pfam" id="PF01580">
    <property type="entry name" value="FtsK_SpoIIIE"/>
    <property type="match status" value="2"/>
</dbReference>
<keyword evidence="2 3" id="KW-0067">ATP-binding</keyword>
<evidence type="ECO:0000256" key="3">
    <source>
        <dbReference type="PROSITE-ProRule" id="PRU00289"/>
    </source>
</evidence>
<organism evidence="7 8">
    <name type="scientific">Brevibacterium casei CIP 102111</name>
    <dbReference type="NCBI Taxonomy" id="1255625"/>
    <lineage>
        <taxon>Bacteria</taxon>
        <taxon>Bacillati</taxon>
        <taxon>Actinomycetota</taxon>
        <taxon>Actinomycetes</taxon>
        <taxon>Micrococcales</taxon>
        <taxon>Brevibacteriaceae</taxon>
        <taxon>Brevibacterium</taxon>
    </lineage>
</organism>
<dbReference type="PANTHER" id="PTHR22683:SF1">
    <property type="entry name" value="TYPE VII SECRETION SYSTEM PROTEIN ESSC"/>
    <property type="match status" value="1"/>
</dbReference>
<feature type="compositionally biased region" description="Polar residues" evidence="4">
    <location>
        <begin position="1066"/>
        <end position="1080"/>
    </location>
</feature>
<evidence type="ECO:0000313" key="7">
    <source>
        <dbReference type="EMBL" id="SMX94672.1"/>
    </source>
</evidence>
<feature type="region of interest" description="Disordered" evidence="4">
    <location>
        <begin position="1060"/>
        <end position="1080"/>
    </location>
</feature>
<evidence type="ECO:0000256" key="1">
    <source>
        <dbReference type="ARBA" id="ARBA00022741"/>
    </source>
</evidence>
<evidence type="ECO:0000256" key="2">
    <source>
        <dbReference type="ARBA" id="ARBA00022840"/>
    </source>
</evidence>
<dbReference type="InterPro" id="IPR027417">
    <property type="entry name" value="P-loop_NTPase"/>
</dbReference>
<keyword evidence="5" id="KW-1133">Transmembrane helix</keyword>
<dbReference type="GO" id="GO:0003677">
    <property type="term" value="F:DNA binding"/>
    <property type="evidence" value="ECO:0007669"/>
    <property type="project" value="InterPro"/>
</dbReference>
<accession>A0A2H1K5Z4</accession>
<keyword evidence="5" id="KW-0472">Membrane</keyword>
<feature type="binding site" evidence="3">
    <location>
        <begin position="560"/>
        <end position="567"/>
    </location>
    <ligand>
        <name>ATP</name>
        <dbReference type="ChEBI" id="CHEBI:30616"/>
    </ligand>
</feature>
<keyword evidence="5" id="KW-0812">Transmembrane</keyword>
<dbReference type="GO" id="GO:0005524">
    <property type="term" value="F:ATP binding"/>
    <property type="evidence" value="ECO:0007669"/>
    <property type="project" value="UniProtKB-UniRule"/>
</dbReference>
<feature type="domain" description="FtsK" evidence="6">
    <location>
        <begin position="542"/>
        <end position="725"/>
    </location>
</feature>
<dbReference type="PROSITE" id="PS50901">
    <property type="entry name" value="FTSK"/>
    <property type="match status" value="1"/>
</dbReference>
<sequence>MLDSLWIAIPLVSPNSVDAQRESTGVRNGVGTTVLVGNAVTMRTTGVLQTIDRSAHVRTDILDADGDLPLLDVLSTVLGRPVSVDEVAAADRPGDLPSADPDMAEGERHSIRTPTWAEWRADHPVTVIGAHRFHRGSGPTSVAVVAGPDSGFDLHIDPRTTLLSRVPTDGALLLADPCLSRSPTLLDLGASGTHTVIGSSIVVPGSVLDRVGRGAPPPPPSGIGGRDTVHVAPAAVEEPRPARPPQWWAFLIPIGIGIALALLTGMWWFLLFSLSAPLSGYLAHIVEKRRFTRESAQHLVDTALALDAAVTRAEGLVGARRRDAMEIPGLCLGFGPSISRISIAPELADRIDHFDEHAVIADTPISVDPRVTSIVVTGEHDLLLSMLLAWLADRRWEWRLSANLERRPELVGFAAASGTATATDPRTSAGIALDIDSTGTCAILRLEAPAPTATVAFVLSRLGRARTTTSTAPDGPVPGRQFTASLMPPGRFHSLVSGSSPPATAVDLHHGLADHYDDSPSSIIGRWDARSHRPVIVGRGSAGAVSIDLFRDGPHALVAGTTGSGKSLLLQTWLLGLALEHSPDQVAFILIDFKGGATFAPLEALPHTDSVLDDFDSAAALRALVSVRAEITRRERLLAAHGRASIDDLADPPPRLVVVIDEFHALMSTHPRAADLLEHLTALGRSLGVHLILATQRPLGIVTGQMKANINIRICLRVRDDADSLDVIGVPDAAHLPPACPGTALLDAGSSLTRFRVAVPFAEAVADPGPHRPRLRPWSPGCDAGSTTGDVRGISVDRLVDAHRRASPTTAVSQGRVVRPPLPDTDGVAARAASLDGSAAGRDQLAPRPPFTGIVDIPAEQSQYVWTFDPHVDGSVAVIGDPGSDVAAALAQMAASASVTHRIVALGRIAEIIDWASIRCGTASGWRLHVVIDHLSRTTESAGRPEPTLVVCDHWSELVDSLDHRTAGALERLLAHAPGFGLTFLLAGCRSALLSTSTFPTRVTFPPSNGGDGLSVGLSRQRFVGTWPRLRAVLTGPRVAATGSEGADLQLRLFAPHAPDIGDIPGTQTPVNRTPASRTPATQAHAVAGGSCANTLSRLKAQPRWHGLDDDRCLDDATAEAIRRWGKGTVPLGVDPFGAVVDWDPARDGSVLTVRGSPKSGRTELAQRMLAAGRDIHITDDAHLLGDAAALDLRDGGLHVVTMPVRFIPGYGSPLSRAHTLGPMLVIGNHTRQDLSDLGILGLPPLDGTPGTGWLVTEERTRAVRLFRAAAMSDPSQCVSAGGPVSVS</sequence>
<protein>
    <submittedName>
        <fullName evidence="7">FtsK/SpoIIIE family protein</fullName>
    </submittedName>
</protein>
<proteinExistence type="predicted"/>
<dbReference type="SUPFAM" id="SSF52540">
    <property type="entry name" value="P-loop containing nucleoside triphosphate hydrolases"/>
    <property type="match status" value="1"/>
</dbReference>
<feature type="transmembrane region" description="Helical" evidence="5">
    <location>
        <begin position="247"/>
        <end position="270"/>
    </location>
</feature>
<evidence type="ECO:0000259" key="6">
    <source>
        <dbReference type="PROSITE" id="PS50901"/>
    </source>
</evidence>
<evidence type="ECO:0000256" key="4">
    <source>
        <dbReference type="SAM" id="MobiDB-lite"/>
    </source>
</evidence>
<reference evidence="7 8" key="1">
    <citation type="submission" date="2017-03" db="EMBL/GenBank/DDBJ databases">
        <authorList>
            <person name="Afonso C.L."/>
            <person name="Miller P.J."/>
            <person name="Scott M.A."/>
            <person name="Spackman E."/>
            <person name="Goraichik I."/>
            <person name="Dimitrov K.M."/>
            <person name="Suarez D.L."/>
            <person name="Swayne D.E."/>
        </authorList>
    </citation>
    <scope>NUCLEOTIDE SEQUENCE [LARGE SCALE GENOMIC DNA]</scope>
    <source>
        <strain evidence="7 8">CIP 102111</strain>
    </source>
</reference>
<gene>
    <name evidence="7" type="ORF">BC102111_02897</name>
</gene>
<evidence type="ECO:0000313" key="8">
    <source>
        <dbReference type="Proteomes" id="UP000234333"/>
    </source>
</evidence>
<evidence type="ECO:0000256" key="5">
    <source>
        <dbReference type="SAM" id="Phobius"/>
    </source>
</evidence>
<dbReference type="InterPro" id="IPR002543">
    <property type="entry name" value="FtsK_dom"/>
</dbReference>